<evidence type="ECO:0000313" key="1">
    <source>
        <dbReference type="EMBL" id="KAF0896986.1"/>
    </source>
</evidence>
<name>A0A6G1CA68_9ORYZ</name>
<dbReference type="AlphaFoldDB" id="A0A6G1CA68"/>
<comment type="caution">
    <text evidence="1">The sequence shown here is derived from an EMBL/GenBank/DDBJ whole genome shotgun (WGS) entry which is preliminary data.</text>
</comment>
<proteinExistence type="predicted"/>
<dbReference type="EMBL" id="SPHZ02000010">
    <property type="protein sequence ID" value="KAF0896986.1"/>
    <property type="molecule type" value="Genomic_DNA"/>
</dbReference>
<sequence>MDYFKELINRSIIQPVAVSSNTEYLGPKCLKEVILDERMGEETKEKWKETVKNHPRRPKILFVKTGEAGQMQNMEVAQPAENAAASAMVTGVQTPAQVVDIQRQLNKGSEVPATWPKPLGTLVAILPHALKETNGTSAAKLNCIPANGEHHHFC</sequence>
<protein>
    <submittedName>
        <fullName evidence="1">Uncharacterized protein</fullName>
    </submittedName>
</protein>
<accession>A0A6G1CA68</accession>
<organism evidence="1 2">
    <name type="scientific">Oryza meyeriana var. granulata</name>
    <dbReference type="NCBI Taxonomy" id="110450"/>
    <lineage>
        <taxon>Eukaryota</taxon>
        <taxon>Viridiplantae</taxon>
        <taxon>Streptophyta</taxon>
        <taxon>Embryophyta</taxon>
        <taxon>Tracheophyta</taxon>
        <taxon>Spermatophyta</taxon>
        <taxon>Magnoliopsida</taxon>
        <taxon>Liliopsida</taxon>
        <taxon>Poales</taxon>
        <taxon>Poaceae</taxon>
        <taxon>BOP clade</taxon>
        <taxon>Oryzoideae</taxon>
        <taxon>Oryzeae</taxon>
        <taxon>Oryzinae</taxon>
        <taxon>Oryza</taxon>
        <taxon>Oryza meyeriana</taxon>
    </lineage>
</organism>
<reference evidence="1 2" key="1">
    <citation type="submission" date="2019-11" db="EMBL/GenBank/DDBJ databases">
        <title>Whole genome sequence of Oryza granulata.</title>
        <authorList>
            <person name="Li W."/>
        </authorList>
    </citation>
    <scope>NUCLEOTIDE SEQUENCE [LARGE SCALE GENOMIC DNA]</scope>
    <source>
        <strain evidence="2">cv. Menghai</strain>
        <tissue evidence="1">Leaf</tissue>
    </source>
</reference>
<evidence type="ECO:0000313" key="2">
    <source>
        <dbReference type="Proteomes" id="UP000479710"/>
    </source>
</evidence>
<keyword evidence="2" id="KW-1185">Reference proteome</keyword>
<gene>
    <name evidence="1" type="ORF">E2562_031292</name>
</gene>
<dbReference type="Proteomes" id="UP000479710">
    <property type="component" value="Unassembled WGS sequence"/>
</dbReference>